<sequence>MSSSNLNVAVLGPLGTYTHEAAFKVFGNEVAYEERDTIAGVFECLDPQLPLGVIPQENSIFGPVVETYDLLRTSEQSYVRGEITLKVEHCLVVKRGVRLDQIRKIMSHEQALGQCRDFIARKLPMVETVKTPSTAAAAKALLDNPPDCAAICSSICATLFDGLEILFNGIQNERSNFTRFFIIAYSQFTELPPVMTSNRHFKGLIRMSVPPPQAVEPESNRARGVVEYLKLLDAFTTRIDRRPALDTTPFSSIYFIEVQGNKANGTTFNSWALELEQVTSRINCAGGDASLLGVW</sequence>
<evidence type="ECO:0000256" key="4">
    <source>
        <dbReference type="ARBA" id="ARBA00023141"/>
    </source>
</evidence>
<dbReference type="Gene3D" id="3.40.190.10">
    <property type="entry name" value="Periplasmic binding protein-like II"/>
    <property type="match status" value="2"/>
</dbReference>
<dbReference type="PROSITE" id="PS51171">
    <property type="entry name" value="PREPHENATE_DEHYDR_3"/>
    <property type="match status" value="1"/>
</dbReference>
<dbReference type="AlphaFoldDB" id="A0A8H7Y5Z8"/>
<dbReference type="PIRSF" id="PIRSF001500">
    <property type="entry name" value="Chor_mut_pdt_Ppr"/>
    <property type="match status" value="1"/>
</dbReference>
<dbReference type="EMBL" id="JAFIQS010000001">
    <property type="protein sequence ID" value="KAG5174266.1"/>
    <property type="molecule type" value="Genomic_DNA"/>
</dbReference>
<proteinExistence type="predicted"/>
<keyword evidence="6" id="KW-0456">Lyase</keyword>
<dbReference type="CDD" id="cd13532">
    <property type="entry name" value="PBP2_PDT_like"/>
    <property type="match status" value="1"/>
</dbReference>
<dbReference type="PANTHER" id="PTHR21022">
    <property type="entry name" value="PREPHENATE DEHYDRATASE P PROTEIN"/>
    <property type="match status" value="1"/>
</dbReference>
<dbReference type="InterPro" id="IPR001086">
    <property type="entry name" value="Preph_deHydtase"/>
</dbReference>
<dbReference type="UniPathway" id="UPA00121">
    <property type="reaction ID" value="UER00345"/>
</dbReference>
<dbReference type="InterPro" id="IPR008242">
    <property type="entry name" value="Chor_mutase/pphenate_deHydtase"/>
</dbReference>
<keyword evidence="5" id="KW-0584">Phenylalanine biosynthesis</keyword>
<organism evidence="8">
    <name type="scientific">Psilocybe cubensis</name>
    <name type="common">Psychedelic mushroom</name>
    <name type="synonym">Stropharia cubensis</name>
    <dbReference type="NCBI Taxonomy" id="181762"/>
    <lineage>
        <taxon>Eukaryota</taxon>
        <taxon>Fungi</taxon>
        <taxon>Dikarya</taxon>
        <taxon>Basidiomycota</taxon>
        <taxon>Agaricomycotina</taxon>
        <taxon>Agaricomycetes</taxon>
        <taxon>Agaricomycetidae</taxon>
        <taxon>Agaricales</taxon>
        <taxon>Agaricineae</taxon>
        <taxon>Strophariaceae</taxon>
        <taxon>Psilocybe</taxon>
    </lineage>
</organism>
<dbReference type="GO" id="GO:0009094">
    <property type="term" value="P:L-phenylalanine biosynthetic process"/>
    <property type="evidence" value="ECO:0007669"/>
    <property type="project" value="UniProtKB-UniPathway"/>
</dbReference>
<name>A0A8H7Y5Z8_PSICU</name>
<keyword evidence="4" id="KW-0057">Aromatic amino acid biosynthesis</keyword>
<keyword evidence="3" id="KW-0028">Amino-acid biosynthesis</keyword>
<evidence type="ECO:0000313" key="8">
    <source>
        <dbReference type="EMBL" id="KAG5174266.1"/>
    </source>
</evidence>
<feature type="domain" description="Prephenate dehydratase" evidence="7">
    <location>
        <begin position="7"/>
        <end position="185"/>
    </location>
</feature>
<dbReference type="EC" id="4.2.1.51" evidence="2"/>
<dbReference type="Pfam" id="PF00800">
    <property type="entry name" value="PDT"/>
    <property type="match status" value="1"/>
</dbReference>
<comment type="pathway">
    <text evidence="1">Amino-acid biosynthesis; L-phenylalanine biosynthesis; phenylpyruvate from prephenate: step 1/1.</text>
</comment>
<comment type="caution">
    <text evidence="8">The sequence shown here is derived from an EMBL/GenBank/DDBJ whole genome shotgun (WGS) entry which is preliminary data.</text>
</comment>
<evidence type="ECO:0000256" key="2">
    <source>
        <dbReference type="ARBA" id="ARBA00013147"/>
    </source>
</evidence>
<dbReference type="SUPFAM" id="SSF53850">
    <property type="entry name" value="Periplasmic binding protein-like II"/>
    <property type="match status" value="1"/>
</dbReference>
<evidence type="ECO:0000256" key="6">
    <source>
        <dbReference type="ARBA" id="ARBA00023239"/>
    </source>
</evidence>
<evidence type="ECO:0000256" key="1">
    <source>
        <dbReference type="ARBA" id="ARBA00004741"/>
    </source>
</evidence>
<dbReference type="GO" id="GO:0005737">
    <property type="term" value="C:cytoplasm"/>
    <property type="evidence" value="ECO:0007669"/>
    <property type="project" value="TreeGrafter"/>
</dbReference>
<protein>
    <recommendedName>
        <fullName evidence="2">prephenate dehydratase</fullName>
        <ecNumber evidence="2">4.2.1.51</ecNumber>
    </recommendedName>
</protein>
<evidence type="ECO:0000256" key="5">
    <source>
        <dbReference type="ARBA" id="ARBA00023222"/>
    </source>
</evidence>
<evidence type="ECO:0000259" key="7">
    <source>
        <dbReference type="PROSITE" id="PS51171"/>
    </source>
</evidence>
<dbReference type="GO" id="GO:0004664">
    <property type="term" value="F:prephenate dehydratase activity"/>
    <property type="evidence" value="ECO:0007669"/>
    <property type="project" value="UniProtKB-EC"/>
</dbReference>
<accession>A0A8H7Y5Z8</accession>
<evidence type="ECO:0000256" key="3">
    <source>
        <dbReference type="ARBA" id="ARBA00022605"/>
    </source>
</evidence>
<dbReference type="PANTHER" id="PTHR21022:SF19">
    <property type="entry name" value="PREPHENATE DEHYDRATASE-RELATED"/>
    <property type="match status" value="1"/>
</dbReference>
<gene>
    <name evidence="8" type="ORF">JR316_000924</name>
</gene>
<reference evidence="8" key="1">
    <citation type="submission" date="2021-02" db="EMBL/GenBank/DDBJ databases">
        <title>Psilocybe cubensis genome.</title>
        <authorList>
            <person name="Mckernan K.J."/>
            <person name="Crawford S."/>
            <person name="Trippe A."/>
            <person name="Kane L.T."/>
            <person name="Mclaughlin S."/>
        </authorList>
    </citation>
    <scope>NUCLEOTIDE SEQUENCE [LARGE SCALE GENOMIC DNA]</scope>
    <source>
        <strain evidence="8">MGC-MH-2018</strain>
    </source>
</reference>